<keyword evidence="3" id="KW-0862">Zinc</keyword>
<dbReference type="SUPFAM" id="SSF57716">
    <property type="entry name" value="Glucocorticoid receptor-like (DNA-binding domain)"/>
    <property type="match status" value="1"/>
</dbReference>
<organism evidence="5">
    <name type="scientific">marine metagenome</name>
    <dbReference type="NCBI Taxonomy" id="408172"/>
    <lineage>
        <taxon>unclassified sequences</taxon>
        <taxon>metagenomes</taxon>
        <taxon>ecological metagenomes</taxon>
    </lineage>
</organism>
<dbReference type="EMBL" id="UINC01001061">
    <property type="protein sequence ID" value="SUZ69368.1"/>
    <property type="molecule type" value="Genomic_DNA"/>
</dbReference>
<protein>
    <recommendedName>
        <fullName evidence="4">Zinc finger DksA/TraR C4-type domain-containing protein</fullName>
    </recommendedName>
</protein>
<reference evidence="5" key="1">
    <citation type="submission" date="2018-05" db="EMBL/GenBank/DDBJ databases">
        <authorList>
            <person name="Lanie J.A."/>
            <person name="Ng W.-L."/>
            <person name="Kazmierczak K.M."/>
            <person name="Andrzejewski T.M."/>
            <person name="Davidsen T.M."/>
            <person name="Wayne K.J."/>
            <person name="Tettelin H."/>
            <person name="Glass J.I."/>
            <person name="Rusch D."/>
            <person name="Podicherti R."/>
            <person name="Tsui H.-C.T."/>
            <person name="Winkler M.E."/>
        </authorList>
    </citation>
    <scope>NUCLEOTIDE SEQUENCE</scope>
</reference>
<evidence type="ECO:0000259" key="4">
    <source>
        <dbReference type="Pfam" id="PF01258"/>
    </source>
</evidence>
<keyword evidence="1" id="KW-0479">Metal-binding</keyword>
<keyword evidence="2" id="KW-0863">Zinc-finger</keyword>
<accession>A0A381PSC1</accession>
<dbReference type="Pfam" id="PF01258">
    <property type="entry name" value="zf-dskA_traR"/>
    <property type="match status" value="1"/>
</dbReference>
<name>A0A381PSC1_9ZZZZ</name>
<dbReference type="PROSITE" id="PS51128">
    <property type="entry name" value="ZF_DKSA_2"/>
    <property type="match status" value="1"/>
</dbReference>
<evidence type="ECO:0000313" key="5">
    <source>
        <dbReference type="EMBL" id="SUZ69368.1"/>
    </source>
</evidence>
<evidence type="ECO:0000256" key="3">
    <source>
        <dbReference type="ARBA" id="ARBA00022833"/>
    </source>
</evidence>
<proteinExistence type="predicted"/>
<dbReference type="InterPro" id="IPR000962">
    <property type="entry name" value="Znf_DskA_TraR"/>
</dbReference>
<evidence type="ECO:0000256" key="1">
    <source>
        <dbReference type="ARBA" id="ARBA00022723"/>
    </source>
</evidence>
<evidence type="ECO:0000256" key="2">
    <source>
        <dbReference type="ARBA" id="ARBA00022771"/>
    </source>
</evidence>
<dbReference type="Gene3D" id="1.20.120.910">
    <property type="entry name" value="DksA, coiled-coil domain"/>
    <property type="match status" value="1"/>
</dbReference>
<sequence>MLAQDEYGFCKQCDEVISFERLLAQPESNLCVNCQTRVDTQR</sequence>
<dbReference type="GO" id="GO:0008270">
    <property type="term" value="F:zinc ion binding"/>
    <property type="evidence" value="ECO:0007669"/>
    <property type="project" value="UniProtKB-KW"/>
</dbReference>
<gene>
    <name evidence="5" type="ORF">METZ01_LOCUS22222</name>
</gene>
<dbReference type="AlphaFoldDB" id="A0A381PSC1"/>
<feature type="domain" description="Zinc finger DksA/TraR C4-type" evidence="4">
    <location>
        <begin position="6"/>
        <end position="38"/>
    </location>
</feature>